<dbReference type="PROSITE" id="PS00028">
    <property type="entry name" value="ZINC_FINGER_C2H2_1"/>
    <property type="match status" value="1"/>
</dbReference>
<dbReference type="InterPro" id="IPR057242">
    <property type="entry name" value="PCFS4-like"/>
</dbReference>
<gene>
    <name evidence="3" type="ORF">LAZ67_11003638</name>
</gene>
<accession>A0ABY6L0S6</accession>
<evidence type="ECO:0000256" key="1">
    <source>
        <dbReference type="SAM" id="MobiDB-lite"/>
    </source>
</evidence>
<evidence type="ECO:0000259" key="2">
    <source>
        <dbReference type="PROSITE" id="PS00028"/>
    </source>
</evidence>
<dbReference type="Proteomes" id="UP001235939">
    <property type="component" value="Chromosome 11"/>
</dbReference>
<feature type="compositionally biased region" description="Low complexity" evidence="1">
    <location>
        <begin position="331"/>
        <end position="341"/>
    </location>
</feature>
<feature type="compositionally biased region" description="Pro residues" evidence="1">
    <location>
        <begin position="230"/>
        <end position="269"/>
    </location>
</feature>
<feature type="compositionally biased region" description="Pro residues" evidence="1">
    <location>
        <begin position="278"/>
        <end position="316"/>
    </location>
</feature>
<evidence type="ECO:0000313" key="3">
    <source>
        <dbReference type="EMBL" id="UYV74479.1"/>
    </source>
</evidence>
<dbReference type="EMBL" id="CP092873">
    <property type="protein sequence ID" value="UYV74479.1"/>
    <property type="molecule type" value="Genomic_DNA"/>
</dbReference>
<evidence type="ECO:0000313" key="4">
    <source>
        <dbReference type="Proteomes" id="UP001235939"/>
    </source>
</evidence>
<feature type="region of interest" description="Disordered" evidence="1">
    <location>
        <begin position="740"/>
        <end position="814"/>
    </location>
</feature>
<feature type="region of interest" description="Disordered" evidence="1">
    <location>
        <begin position="224"/>
        <end position="420"/>
    </location>
</feature>
<dbReference type="InterPro" id="IPR013087">
    <property type="entry name" value="Znf_C2H2_type"/>
</dbReference>
<feature type="compositionally biased region" description="Pro residues" evidence="1">
    <location>
        <begin position="342"/>
        <end position="417"/>
    </location>
</feature>
<sequence length="1007" mass="112777">MQREDLCLHRQVLPGGISEWNKQLGEIDGTRFEVDPAKGLDIILDSHMHRLTFGLHSGQLLVDGTPYDVYFGEPRHCIRLGAGVHTIQLCGPPPEVKLNPDKLSLTGFQSQGTSLQDLDVRRDVDLRSWPAPVDFRSPPAPVDPRFPPADFRSSLVDFRPAPAPVVPRFSPADPRFPPADFRSPLVDFRPALANFRSAPVDPRSPPADFRSPLVDFRPALANFRSAPVDPRSPPPPADFRFPPADPRAPPPPSDFRFPPADPRAPPPPADFRFAPADPRSPPPPADFRFPPADPRAPPPPADFRFPPADPRSPPADPRCSPADPRSPPADPRCSPADFRFPPADPRAPPPPADFRFPPADPRAPPPPADFRFPPADPRTPPPPADFRFPPVDPRSPPPPADFRFPPADPRSPPPPAVPRCSPADFRFPPADFRFPPADFTSPLVDFRPAPVDPRSPPALNHHVPQQNGGTWGSHAPVYPPSISALPSPSNIHYLMTTLPPNLLTPEKSSAIIQCPTSLPSEEVLFNLSQMPPSLLQHVQPHQTSSLFTQTQPSSVLAGHDVSTLYNKLVDCGIITKTSSAPKEVPLTFDPKDFRVKRPQLIVQLYSGMSCSSCGLRLKKTSAYKDHLDWHFRINRRENQRKSYSRPWFYRLEDWNKFVDTEDTKPCFFMEEEKKACPEPKQMPSVLANDSRNRCTTCWEIFDTVWQEELEEWHFQNAVLHDDLYFHPSCLDDFKLQQAREEQLSPADRMGQVEPGADRMGQVEPGADWMNPNEPMEVSEMQPDSDVDELKSEPTDSSMGWIEKPTDSSMGIEEPRDNSMGLIEEQTDCSMGTIEEQTESPEMMLEEISNETEEVSVPPSAESAEYANLSVEMFILDTEESDSLDESPEEKVVLGKGRLKLRVRPTSIAKLSAPAPPPERIEEPEYEVDFTPPSPDPRFQQLPEIWSCYLLIIIQIVLCHRVKILFQFEDECCVVFFFLISTKSYQGINEPVDLVDGVVFFLISTQSY</sequence>
<dbReference type="PANTHER" id="PTHR15921">
    <property type="entry name" value="PRE-MRNA CLEAVAGE COMPLEX II"/>
    <property type="match status" value="1"/>
</dbReference>
<feature type="domain" description="C2H2-type" evidence="2">
    <location>
        <begin position="610"/>
        <end position="630"/>
    </location>
</feature>
<organism evidence="3 4">
    <name type="scientific">Cordylochernes scorpioides</name>
    <dbReference type="NCBI Taxonomy" id="51811"/>
    <lineage>
        <taxon>Eukaryota</taxon>
        <taxon>Metazoa</taxon>
        <taxon>Ecdysozoa</taxon>
        <taxon>Arthropoda</taxon>
        <taxon>Chelicerata</taxon>
        <taxon>Arachnida</taxon>
        <taxon>Pseudoscorpiones</taxon>
        <taxon>Cheliferoidea</taxon>
        <taxon>Chernetidae</taxon>
        <taxon>Cordylochernes</taxon>
    </lineage>
</organism>
<dbReference type="InterPro" id="IPR045154">
    <property type="entry name" value="PCF11-like"/>
</dbReference>
<keyword evidence="4" id="KW-1185">Reference proteome</keyword>
<protein>
    <recommendedName>
        <fullName evidence="2">C2H2-type domain-containing protein</fullName>
    </recommendedName>
</protein>
<reference evidence="3 4" key="1">
    <citation type="submission" date="2022-01" db="EMBL/GenBank/DDBJ databases">
        <title>A chromosomal length assembly of Cordylochernes scorpioides.</title>
        <authorList>
            <person name="Zeh D."/>
            <person name="Zeh J."/>
        </authorList>
    </citation>
    <scope>NUCLEOTIDE SEQUENCE [LARGE SCALE GENOMIC DNA]</scope>
    <source>
        <strain evidence="3">IN4F17</strain>
        <tissue evidence="3">Whole Body</tissue>
    </source>
</reference>
<dbReference type="Pfam" id="PF23228">
    <property type="entry name" value="zf_PCFS4"/>
    <property type="match status" value="1"/>
</dbReference>
<name>A0ABY6L0S6_9ARAC</name>
<proteinExistence type="predicted"/>
<dbReference type="PANTHER" id="PTHR15921:SF3">
    <property type="entry name" value="PRE-MRNA CLEAVAGE COMPLEX 2 PROTEIN PCF11"/>
    <property type="match status" value="1"/>
</dbReference>